<evidence type="ECO:0000313" key="6">
    <source>
        <dbReference type="EMBL" id="CAA9432032.1"/>
    </source>
</evidence>
<dbReference type="InterPro" id="IPR050109">
    <property type="entry name" value="HTH-type_TetR-like_transc_reg"/>
</dbReference>
<dbReference type="InterPro" id="IPR009057">
    <property type="entry name" value="Homeodomain-like_sf"/>
</dbReference>
<evidence type="ECO:0000256" key="2">
    <source>
        <dbReference type="ARBA" id="ARBA00023125"/>
    </source>
</evidence>
<dbReference type="Pfam" id="PF00440">
    <property type="entry name" value="TetR_N"/>
    <property type="match status" value="1"/>
</dbReference>
<dbReference type="GO" id="GO:0003700">
    <property type="term" value="F:DNA-binding transcription factor activity"/>
    <property type="evidence" value="ECO:0007669"/>
    <property type="project" value="TreeGrafter"/>
</dbReference>
<dbReference type="SUPFAM" id="SSF48498">
    <property type="entry name" value="Tetracyclin repressor-like, C-terminal domain"/>
    <property type="match status" value="1"/>
</dbReference>
<reference evidence="6" key="1">
    <citation type="submission" date="2020-02" db="EMBL/GenBank/DDBJ databases">
        <authorList>
            <person name="Meier V. D."/>
        </authorList>
    </citation>
    <scope>NUCLEOTIDE SEQUENCE</scope>
    <source>
        <strain evidence="6">AVDCRST_MAG37</strain>
    </source>
</reference>
<feature type="domain" description="HTH tetR-type" evidence="5">
    <location>
        <begin position="35"/>
        <end position="95"/>
    </location>
</feature>
<dbReference type="GO" id="GO:0000976">
    <property type="term" value="F:transcription cis-regulatory region binding"/>
    <property type="evidence" value="ECO:0007669"/>
    <property type="project" value="TreeGrafter"/>
</dbReference>
<proteinExistence type="predicted"/>
<dbReference type="InterPro" id="IPR001647">
    <property type="entry name" value="HTH_TetR"/>
</dbReference>
<dbReference type="EMBL" id="CADCVD010000028">
    <property type="protein sequence ID" value="CAA9432032.1"/>
    <property type="molecule type" value="Genomic_DNA"/>
</dbReference>
<dbReference type="Pfam" id="PF21597">
    <property type="entry name" value="TetR_C_43"/>
    <property type="match status" value="1"/>
</dbReference>
<feature type="DNA-binding region" description="H-T-H motif" evidence="4">
    <location>
        <begin position="58"/>
        <end position="77"/>
    </location>
</feature>
<gene>
    <name evidence="6" type="ORF">AVDCRST_MAG37-699</name>
</gene>
<dbReference type="PRINTS" id="PR00455">
    <property type="entry name" value="HTHTETR"/>
</dbReference>
<evidence type="ECO:0000259" key="5">
    <source>
        <dbReference type="PROSITE" id="PS50977"/>
    </source>
</evidence>
<organism evidence="6">
    <name type="scientific">uncultured Rubrobacteraceae bacterium</name>
    <dbReference type="NCBI Taxonomy" id="349277"/>
    <lineage>
        <taxon>Bacteria</taxon>
        <taxon>Bacillati</taxon>
        <taxon>Actinomycetota</taxon>
        <taxon>Rubrobacteria</taxon>
        <taxon>Rubrobacterales</taxon>
        <taxon>Rubrobacteraceae</taxon>
        <taxon>environmental samples</taxon>
    </lineage>
</organism>
<dbReference type="SUPFAM" id="SSF46689">
    <property type="entry name" value="Homeodomain-like"/>
    <property type="match status" value="1"/>
</dbReference>
<protein>
    <submittedName>
        <fullName evidence="6">Transcriptional regulator</fullName>
    </submittedName>
</protein>
<evidence type="ECO:0000256" key="4">
    <source>
        <dbReference type="PROSITE-ProRule" id="PRU00335"/>
    </source>
</evidence>
<dbReference type="InterPro" id="IPR036271">
    <property type="entry name" value="Tet_transcr_reg_TetR-rel_C_sf"/>
</dbReference>
<sequence>MRHCVSVKSICLDSVVLYTWVVPKLWNQTIEAHRAAVRDAILETTWALVAEHGLRSVTMSQIAKKTGIGRATLYKYFPDVEAILLAWHQRHVAGHLKHLAELRDQPGDARERLEAVLSAYALIQHKQRHATELAALLHRDEHVAQAQQHLTGIIRDLVKMATEAGDVRGDIVPDELASYCLCALAAASRLPSEAAVGRLVTVTLAGLRPLA</sequence>
<name>A0A6J4Q6Q9_9ACTN</name>
<dbReference type="PANTHER" id="PTHR30055:SF234">
    <property type="entry name" value="HTH-TYPE TRANSCRIPTIONAL REGULATOR BETI"/>
    <property type="match status" value="1"/>
</dbReference>
<keyword evidence="2 4" id="KW-0238">DNA-binding</keyword>
<keyword evidence="1" id="KW-0805">Transcription regulation</keyword>
<keyword evidence="3" id="KW-0804">Transcription</keyword>
<dbReference type="AlphaFoldDB" id="A0A6J4Q6Q9"/>
<evidence type="ECO:0000256" key="1">
    <source>
        <dbReference type="ARBA" id="ARBA00023015"/>
    </source>
</evidence>
<dbReference type="PANTHER" id="PTHR30055">
    <property type="entry name" value="HTH-TYPE TRANSCRIPTIONAL REGULATOR RUTR"/>
    <property type="match status" value="1"/>
</dbReference>
<evidence type="ECO:0000256" key="3">
    <source>
        <dbReference type="ARBA" id="ARBA00023163"/>
    </source>
</evidence>
<dbReference type="InterPro" id="IPR049445">
    <property type="entry name" value="TetR_SbtR-like_C"/>
</dbReference>
<accession>A0A6J4Q6Q9</accession>
<dbReference type="Gene3D" id="1.10.357.10">
    <property type="entry name" value="Tetracycline Repressor, domain 2"/>
    <property type="match status" value="1"/>
</dbReference>
<dbReference type="PROSITE" id="PS50977">
    <property type="entry name" value="HTH_TETR_2"/>
    <property type="match status" value="1"/>
</dbReference>